<dbReference type="SUPFAM" id="SSF48726">
    <property type="entry name" value="Immunoglobulin"/>
    <property type="match status" value="1"/>
</dbReference>
<feature type="domain" description="Link" evidence="17">
    <location>
        <begin position="72"/>
        <end position="167"/>
    </location>
</feature>
<evidence type="ECO:0000256" key="14">
    <source>
        <dbReference type="SAM" id="MobiDB-lite"/>
    </source>
</evidence>
<evidence type="ECO:0000256" key="1">
    <source>
        <dbReference type="ARBA" id="ARBA00004498"/>
    </source>
</evidence>
<dbReference type="InterPro" id="IPR013783">
    <property type="entry name" value="Ig-like_fold"/>
</dbReference>
<dbReference type="InterPro" id="IPR035976">
    <property type="entry name" value="Sushi/SCR/CCP_sf"/>
</dbReference>
<feature type="compositionally biased region" description="Low complexity" evidence="14">
    <location>
        <begin position="688"/>
        <end position="702"/>
    </location>
</feature>
<dbReference type="PANTHER" id="PTHR22804">
    <property type="entry name" value="AGGRECAN/VERSICAN PROTEOGLYCAN"/>
    <property type="match status" value="1"/>
</dbReference>
<feature type="disulfide bond" evidence="13">
    <location>
        <begin position="216"/>
        <end position="237"/>
    </location>
</feature>
<keyword evidence="3" id="KW-0272">Extracellular matrix</keyword>
<dbReference type="GO" id="GO:0072534">
    <property type="term" value="C:perineuronal net"/>
    <property type="evidence" value="ECO:0007669"/>
    <property type="project" value="TreeGrafter"/>
</dbReference>
<evidence type="ECO:0000256" key="7">
    <source>
        <dbReference type="ARBA" id="ARBA00022837"/>
    </source>
</evidence>
<comment type="caution">
    <text evidence="18">The sequence shown here is derived from an EMBL/GenBank/DDBJ whole genome shotgun (WGS) entry which is preliminary data.</text>
</comment>
<feature type="region of interest" description="Disordered" evidence="14">
    <location>
        <begin position="1086"/>
        <end position="1112"/>
    </location>
</feature>
<dbReference type="PROSITE" id="PS00615">
    <property type="entry name" value="C_TYPE_LECTIN_1"/>
    <property type="match status" value="1"/>
</dbReference>
<dbReference type="PROSITE" id="PS01241">
    <property type="entry name" value="LINK_1"/>
    <property type="match status" value="1"/>
</dbReference>
<dbReference type="SUPFAM" id="SSF56436">
    <property type="entry name" value="C-type lectin-like"/>
    <property type="match status" value="3"/>
</dbReference>
<evidence type="ECO:0000256" key="4">
    <source>
        <dbReference type="ARBA" id="ARBA00022536"/>
    </source>
</evidence>
<evidence type="ECO:0000256" key="6">
    <source>
        <dbReference type="ARBA" id="ARBA00022737"/>
    </source>
</evidence>
<accession>A0AAD8Z4B3</accession>
<dbReference type="EMBL" id="JAROKS010000019">
    <property type="protein sequence ID" value="KAK1792340.1"/>
    <property type="molecule type" value="Genomic_DNA"/>
</dbReference>
<dbReference type="Gene3D" id="2.60.40.10">
    <property type="entry name" value="Immunoglobulins"/>
    <property type="match status" value="1"/>
</dbReference>
<keyword evidence="8" id="KW-0654">Proteoglycan</keyword>
<dbReference type="GO" id="GO:0007155">
    <property type="term" value="P:cell adhesion"/>
    <property type="evidence" value="ECO:0007669"/>
    <property type="project" value="InterPro"/>
</dbReference>
<proteinExistence type="predicted"/>
<keyword evidence="2" id="KW-0964">Secreted</keyword>
<organism evidence="18 19">
    <name type="scientific">Electrophorus voltai</name>
    <dbReference type="NCBI Taxonomy" id="2609070"/>
    <lineage>
        <taxon>Eukaryota</taxon>
        <taxon>Metazoa</taxon>
        <taxon>Chordata</taxon>
        <taxon>Craniata</taxon>
        <taxon>Vertebrata</taxon>
        <taxon>Euteleostomi</taxon>
        <taxon>Actinopterygii</taxon>
        <taxon>Neopterygii</taxon>
        <taxon>Teleostei</taxon>
        <taxon>Ostariophysi</taxon>
        <taxon>Gymnotiformes</taxon>
        <taxon>Gymnotoidei</taxon>
        <taxon>Gymnotidae</taxon>
        <taxon>Electrophorus</taxon>
    </lineage>
</organism>
<dbReference type="FunFam" id="3.10.100.10:FF:000011">
    <property type="entry name" value="Aggrecan core protein"/>
    <property type="match status" value="1"/>
</dbReference>
<evidence type="ECO:0000256" key="5">
    <source>
        <dbReference type="ARBA" id="ARBA00022729"/>
    </source>
</evidence>
<keyword evidence="11" id="KW-0393">Immunoglobulin domain</keyword>
<dbReference type="GO" id="GO:0005615">
    <property type="term" value="C:extracellular space"/>
    <property type="evidence" value="ECO:0007669"/>
    <property type="project" value="TreeGrafter"/>
</dbReference>
<dbReference type="InterPro" id="IPR036179">
    <property type="entry name" value="Ig-like_dom_sf"/>
</dbReference>
<dbReference type="InterPro" id="IPR001304">
    <property type="entry name" value="C-type_lectin-like"/>
</dbReference>
<keyword evidence="5" id="KW-0732">Signal</keyword>
<feature type="disulfide bond" evidence="12">
    <location>
        <begin position="1034"/>
        <end position="1061"/>
    </location>
</feature>
<dbReference type="PANTHER" id="PTHR22804:SF6">
    <property type="entry name" value="VERSICAN CORE PROTEIN"/>
    <property type="match status" value="1"/>
</dbReference>
<dbReference type="InterPro" id="IPR033987">
    <property type="entry name" value="CSPG_CTLD"/>
</dbReference>
<dbReference type="SMART" id="SM00034">
    <property type="entry name" value="CLECT"/>
    <property type="match status" value="1"/>
</dbReference>
<dbReference type="InterPro" id="IPR000436">
    <property type="entry name" value="Sushi_SCR_CCP_dom"/>
</dbReference>
<evidence type="ECO:0000259" key="16">
    <source>
        <dbReference type="PROSITE" id="PS50923"/>
    </source>
</evidence>
<dbReference type="FunFam" id="3.10.100.10:FF:000003">
    <property type="entry name" value="Versican core protein"/>
    <property type="match status" value="1"/>
</dbReference>
<dbReference type="Gene3D" id="3.10.100.10">
    <property type="entry name" value="Mannose-Binding Protein A, subunit A"/>
    <property type="match status" value="3"/>
</dbReference>
<dbReference type="GO" id="GO:0010001">
    <property type="term" value="P:glial cell differentiation"/>
    <property type="evidence" value="ECO:0007669"/>
    <property type="project" value="TreeGrafter"/>
</dbReference>
<evidence type="ECO:0000313" key="19">
    <source>
        <dbReference type="Proteomes" id="UP001239994"/>
    </source>
</evidence>
<dbReference type="CDD" id="cd00033">
    <property type="entry name" value="CCP"/>
    <property type="match status" value="1"/>
</dbReference>
<evidence type="ECO:0000256" key="12">
    <source>
        <dbReference type="PROSITE-ProRule" id="PRU00302"/>
    </source>
</evidence>
<comment type="caution">
    <text evidence="13">Lacks conserved residue(s) required for the propagation of feature annotation.</text>
</comment>
<dbReference type="InterPro" id="IPR000538">
    <property type="entry name" value="Link_dom"/>
</dbReference>
<evidence type="ECO:0000259" key="15">
    <source>
        <dbReference type="PROSITE" id="PS50041"/>
    </source>
</evidence>
<dbReference type="FunFam" id="3.10.100.10:FF:000002">
    <property type="entry name" value="Hyaluronan proteoglycan link protein 1"/>
    <property type="match status" value="1"/>
</dbReference>
<evidence type="ECO:0000256" key="11">
    <source>
        <dbReference type="ARBA" id="ARBA00023319"/>
    </source>
</evidence>
<dbReference type="InterPro" id="IPR016186">
    <property type="entry name" value="C-type_lectin-like/link_sf"/>
</dbReference>
<name>A0AAD8Z4B3_9TELE</name>
<keyword evidence="9 12" id="KW-1015">Disulfide bond</keyword>
<dbReference type="GO" id="GO:0001501">
    <property type="term" value="P:skeletal system development"/>
    <property type="evidence" value="ECO:0007669"/>
    <property type="project" value="TreeGrafter"/>
</dbReference>
<dbReference type="GO" id="GO:0002052">
    <property type="term" value="P:positive regulation of neuroblast proliferation"/>
    <property type="evidence" value="ECO:0007669"/>
    <property type="project" value="TreeGrafter"/>
</dbReference>
<feature type="domain" description="Sushi" evidence="16">
    <location>
        <begin position="1003"/>
        <end position="1063"/>
    </location>
</feature>
<evidence type="ECO:0000256" key="10">
    <source>
        <dbReference type="ARBA" id="ARBA00023180"/>
    </source>
</evidence>
<evidence type="ECO:0008006" key="20">
    <source>
        <dbReference type="Google" id="ProtNLM"/>
    </source>
</evidence>
<reference evidence="18" key="1">
    <citation type="submission" date="2023-03" db="EMBL/GenBank/DDBJ databases">
        <title>Electrophorus voltai genome.</title>
        <authorList>
            <person name="Bian C."/>
        </authorList>
    </citation>
    <scope>NUCLEOTIDE SEQUENCE</scope>
    <source>
        <strain evidence="18">CB-2022</strain>
        <tissue evidence="18">Muscle</tissue>
    </source>
</reference>
<dbReference type="InterPro" id="IPR016187">
    <property type="entry name" value="CTDL_fold"/>
</dbReference>
<dbReference type="PROSITE" id="PS50041">
    <property type="entry name" value="C_TYPE_LECTIN_2"/>
    <property type="match status" value="1"/>
</dbReference>
<dbReference type="InterPro" id="IPR050691">
    <property type="entry name" value="Hyaluronan_bind_Proteoglycan"/>
</dbReference>
<evidence type="ECO:0000256" key="3">
    <source>
        <dbReference type="ARBA" id="ARBA00022530"/>
    </source>
</evidence>
<feature type="disulfide bond" evidence="12">
    <location>
        <begin position="1005"/>
        <end position="1048"/>
    </location>
</feature>
<dbReference type="GO" id="GO:0005540">
    <property type="term" value="F:hyaluronic acid binding"/>
    <property type="evidence" value="ECO:0007669"/>
    <property type="project" value="InterPro"/>
</dbReference>
<feature type="disulfide bond" evidence="13">
    <location>
        <begin position="118"/>
        <end position="139"/>
    </location>
</feature>
<dbReference type="Pfam" id="PF00059">
    <property type="entry name" value="Lectin_C"/>
    <property type="match status" value="1"/>
</dbReference>
<feature type="domain" description="Link" evidence="17">
    <location>
        <begin position="172"/>
        <end position="269"/>
    </location>
</feature>
<dbReference type="Proteomes" id="UP001239994">
    <property type="component" value="Unassembled WGS sequence"/>
</dbReference>
<keyword evidence="7" id="KW-0106">Calcium</keyword>
<dbReference type="SUPFAM" id="SSF57535">
    <property type="entry name" value="Complement control module/SCR domain"/>
    <property type="match status" value="1"/>
</dbReference>
<feature type="domain" description="C-type lectin" evidence="15">
    <location>
        <begin position="885"/>
        <end position="999"/>
    </location>
</feature>
<dbReference type="Gene3D" id="2.10.70.10">
    <property type="entry name" value="Complement Module, domain 1"/>
    <property type="match status" value="1"/>
</dbReference>
<dbReference type="CDD" id="cd03588">
    <property type="entry name" value="CLECT_CSPGs"/>
    <property type="match status" value="1"/>
</dbReference>
<keyword evidence="4" id="KW-0245">EGF-like domain</keyword>
<keyword evidence="19" id="KW-1185">Reference proteome</keyword>
<dbReference type="PROSITE" id="PS50923">
    <property type="entry name" value="SUSHI"/>
    <property type="match status" value="1"/>
</dbReference>
<keyword evidence="6" id="KW-0677">Repeat</keyword>
<dbReference type="SMART" id="SM00032">
    <property type="entry name" value="CCP"/>
    <property type="match status" value="1"/>
</dbReference>
<dbReference type="CDD" id="cd03517">
    <property type="entry name" value="Link_domain_CSPGs_modules_1_3"/>
    <property type="match status" value="1"/>
</dbReference>
<dbReference type="GO" id="GO:0007417">
    <property type="term" value="P:central nervous system development"/>
    <property type="evidence" value="ECO:0007669"/>
    <property type="project" value="TreeGrafter"/>
</dbReference>
<dbReference type="PROSITE" id="PS50963">
    <property type="entry name" value="LINK_2"/>
    <property type="match status" value="2"/>
</dbReference>
<dbReference type="Pfam" id="PF00193">
    <property type="entry name" value="Xlink"/>
    <property type="match status" value="2"/>
</dbReference>
<evidence type="ECO:0000256" key="8">
    <source>
        <dbReference type="ARBA" id="ARBA00022974"/>
    </source>
</evidence>
<dbReference type="SMART" id="SM00445">
    <property type="entry name" value="LINK"/>
    <property type="match status" value="2"/>
</dbReference>
<keyword evidence="12" id="KW-0768">Sushi</keyword>
<comment type="subcellular location">
    <subcellularLocation>
        <location evidence="1">Secreted</location>
        <location evidence="1">Extracellular space</location>
        <location evidence="1">Extracellular matrix</location>
    </subcellularLocation>
</comment>
<evidence type="ECO:0000256" key="2">
    <source>
        <dbReference type="ARBA" id="ARBA00022525"/>
    </source>
</evidence>
<feature type="compositionally biased region" description="Polar residues" evidence="14">
    <location>
        <begin position="667"/>
        <end position="686"/>
    </location>
</feature>
<keyword evidence="10" id="KW-0325">Glycoprotein</keyword>
<dbReference type="Pfam" id="PF00084">
    <property type="entry name" value="Sushi"/>
    <property type="match status" value="1"/>
</dbReference>
<protein>
    <recommendedName>
        <fullName evidence="20">Versican a</fullName>
    </recommendedName>
</protein>
<dbReference type="GO" id="GO:0045202">
    <property type="term" value="C:synapse"/>
    <property type="evidence" value="ECO:0007669"/>
    <property type="project" value="TreeGrafter"/>
</dbReference>
<evidence type="ECO:0000256" key="9">
    <source>
        <dbReference type="ARBA" id="ARBA00023157"/>
    </source>
</evidence>
<dbReference type="FunFam" id="2.10.70.10:FF:000003">
    <property type="entry name" value="Versican core protein"/>
    <property type="match status" value="1"/>
</dbReference>
<evidence type="ECO:0000313" key="18">
    <source>
        <dbReference type="EMBL" id="KAK1792340.1"/>
    </source>
</evidence>
<dbReference type="AlphaFoldDB" id="A0AAD8Z4B3"/>
<gene>
    <name evidence="18" type="ORF">P4O66_012293</name>
</gene>
<sequence>MEFIVLVAQSGVIKIGSSYRNRVSVQSHPEYVVDASLTMVKLRASDAGTYRCEVMYGIEDTQDTVNLDVSGVVFHYRDKASRYTLDYNSAVEACKSIGATIATADQLKAAYEDGFDQCDAGWIEDKTVRYPITNPRLGCSGNMPGKPGVRSYGFRKPSETYDVYCYADKLEGQVFFAPTTRKMTFEEAKSECESRNAMLASPGQLHSAWRKGLDRCDYGWLSDGSARHPVSIPRLQCGGGLLGVRTMYRYNNQTGFPEQTTKLGAYCFKGHEHLLNQSTWVDVTIQGVSSASPNTGSSTIGQAASFATVFSLEPRETFEVDHVSVDDYDSIATTEPPSMFSTSMAPPGTSQLPSSPELPISQHVTVDFIEDDTIMTPDLNEFGTESSTGLEAQRRGDVVHDEFTTATHAVIKAPSDESEDHTVLEVGTIPADVLLSASPSTEPMFAVGKTEELDLEDIHMQTTSDLLLTILPTQRIRISPDSEGTVQSITETTVATKSVMELGDYGTSTEASTSETTHHKSPQILVHPVTGLSYESSSRESTTKDEEGLLSTKDVHLTIGAERAPVESSKFGEYNEYETDTDISVMAGPPSKSTIPEAEVTSDGVISSELNTTPLTTEATVTFTTFMCNTMPGSTTLEMEEVEEPLSSVEPSLQIPDISAEEPLSITPISASPQVTKPLRSTTAETPAQESESAAFTEESASGSPESLSEIMTESNDMTIDTGREHIQSVTLSPTTSPTNCTVSSAGQAIQVIIINVDQQKDNDTTEVDPLLTGQVPIIPVVPDEPIPSLVDGEPILASEDSTFDFSSPVATTTPILSFINGKKEPAGISHTQGVCKGEAGFNLVQVTYNQLVFSRKQIGNGRAIMKNDSLPADTEVCNYGWHKFQGHCYKYFPHRRTWDAAEHECRLQGAHLTSILSHEEQHYINRLGHDYQWIGLNDKMFESDFRWTDGHVVQYENWRPNQPDSFFSSGEDCVVMIWHEDGQWNDVPCNYHLTFTCKKGTVACSQPPLVMNARAFGQTRPRYEINSLIRYQCMDGFIQRHLPTIRCRGDGLWDVPKISCMNPSNFQREYSRMYRTIRIHGNQWRRSKENSASSLQNHHHQHAFHNHRTKQ</sequence>
<feature type="region of interest" description="Disordered" evidence="14">
    <location>
        <begin position="659"/>
        <end position="709"/>
    </location>
</feature>
<dbReference type="InterPro" id="IPR018378">
    <property type="entry name" value="C-type_lectin_CS"/>
</dbReference>
<evidence type="ECO:0000256" key="13">
    <source>
        <dbReference type="PROSITE-ProRule" id="PRU00323"/>
    </source>
</evidence>
<dbReference type="CDD" id="cd03520">
    <property type="entry name" value="Link_domain_CSPGs_modules_2_4"/>
    <property type="match status" value="1"/>
</dbReference>
<feature type="compositionally biased region" description="Basic residues" evidence="14">
    <location>
        <begin position="1098"/>
        <end position="1112"/>
    </location>
</feature>
<dbReference type="PRINTS" id="PR01265">
    <property type="entry name" value="LINKMODULE"/>
</dbReference>
<evidence type="ECO:0000259" key="17">
    <source>
        <dbReference type="PROSITE" id="PS50963"/>
    </source>
</evidence>